<evidence type="ECO:0000256" key="1">
    <source>
        <dbReference type="SAM" id="Phobius"/>
    </source>
</evidence>
<feature type="transmembrane region" description="Helical" evidence="1">
    <location>
        <begin position="28"/>
        <end position="54"/>
    </location>
</feature>
<organism evidence="2 3">
    <name type="scientific">Noviherbaspirillum suwonense</name>
    <dbReference type="NCBI Taxonomy" id="1224511"/>
    <lineage>
        <taxon>Bacteria</taxon>
        <taxon>Pseudomonadati</taxon>
        <taxon>Pseudomonadota</taxon>
        <taxon>Betaproteobacteria</taxon>
        <taxon>Burkholderiales</taxon>
        <taxon>Oxalobacteraceae</taxon>
        <taxon>Noviherbaspirillum</taxon>
    </lineage>
</organism>
<feature type="transmembrane region" description="Helical" evidence="1">
    <location>
        <begin position="60"/>
        <end position="81"/>
    </location>
</feature>
<sequence>MMGERAGDYLNLVTIEAKMQGAILAKQAVGYAIAALFGLLAVVFLGIAVIVSFWETDYRILAAWLVFLAFGAGAGAGIFVARKHATAAAAFAHVREEFQRDVDLIKESL</sequence>
<dbReference type="Proteomes" id="UP001158049">
    <property type="component" value="Unassembled WGS sequence"/>
</dbReference>
<proteinExistence type="predicted"/>
<reference evidence="2 3" key="1">
    <citation type="submission" date="2017-05" db="EMBL/GenBank/DDBJ databases">
        <authorList>
            <person name="Varghese N."/>
            <person name="Submissions S."/>
        </authorList>
    </citation>
    <scope>NUCLEOTIDE SEQUENCE [LARGE SCALE GENOMIC DNA]</scope>
    <source>
        <strain evidence="2 3">DSM 26001</strain>
    </source>
</reference>
<comment type="caution">
    <text evidence="2">The sequence shown here is derived from an EMBL/GenBank/DDBJ whole genome shotgun (WGS) entry which is preliminary data.</text>
</comment>
<gene>
    <name evidence="2" type="ORF">SAMN06295970_11739</name>
</gene>
<dbReference type="Pfam" id="PF07332">
    <property type="entry name" value="Phage_holin_3_6"/>
    <property type="match status" value="1"/>
</dbReference>
<keyword evidence="3" id="KW-1185">Reference proteome</keyword>
<evidence type="ECO:0000313" key="3">
    <source>
        <dbReference type="Proteomes" id="UP001158049"/>
    </source>
</evidence>
<evidence type="ECO:0000313" key="2">
    <source>
        <dbReference type="EMBL" id="SMP71624.1"/>
    </source>
</evidence>
<protein>
    <submittedName>
        <fullName evidence="2">Uncharacterized membrane protein YqjE</fullName>
    </submittedName>
</protein>
<keyword evidence="1" id="KW-0812">Transmembrane</keyword>
<name>A0ABY1QHD0_9BURK</name>
<keyword evidence="1" id="KW-0472">Membrane</keyword>
<dbReference type="InterPro" id="IPR009937">
    <property type="entry name" value="Phage_holin_3_6"/>
</dbReference>
<dbReference type="EMBL" id="FXUL01000017">
    <property type="protein sequence ID" value="SMP71624.1"/>
    <property type="molecule type" value="Genomic_DNA"/>
</dbReference>
<accession>A0ABY1QHD0</accession>
<keyword evidence="1" id="KW-1133">Transmembrane helix</keyword>